<dbReference type="InterPro" id="IPR012132">
    <property type="entry name" value="GMC_OxRdtase"/>
</dbReference>
<proteinExistence type="inferred from homology"/>
<dbReference type="PANTHER" id="PTHR11552:SF80">
    <property type="entry name" value="GMC OXIDOREDUCTASE"/>
    <property type="match status" value="1"/>
</dbReference>
<dbReference type="PIRSF" id="PIRSF000137">
    <property type="entry name" value="Alcohol_oxidase"/>
    <property type="match status" value="1"/>
</dbReference>
<dbReference type="GO" id="GO:0050660">
    <property type="term" value="F:flavin adenine dinucleotide binding"/>
    <property type="evidence" value="ECO:0007669"/>
    <property type="project" value="InterPro"/>
</dbReference>
<evidence type="ECO:0000259" key="2">
    <source>
        <dbReference type="PROSITE" id="PS00624"/>
    </source>
</evidence>
<evidence type="ECO:0000313" key="3">
    <source>
        <dbReference type="EMBL" id="CAI6339915.1"/>
    </source>
</evidence>
<dbReference type="SUPFAM" id="SSF51905">
    <property type="entry name" value="FAD/NAD(P)-binding domain"/>
    <property type="match status" value="1"/>
</dbReference>
<evidence type="ECO:0000313" key="4">
    <source>
        <dbReference type="Proteomes" id="UP001152607"/>
    </source>
</evidence>
<name>A0A9W4UPU1_9PLEO</name>
<reference evidence="3" key="1">
    <citation type="submission" date="2023-01" db="EMBL/GenBank/DDBJ databases">
        <authorList>
            <person name="Van Ghelder C."/>
            <person name="Rancurel C."/>
        </authorList>
    </citation>
    <scope>NUCLEOTIDE SEQUENCE</scope>
    <source>
        <strain evidence="3">CNCM I-4278</strain>
    </source>
</reference>
<feature type="domain" description="Glucose-methanol-choline oxidoreductase N-terminal" evidence="2">
    <location>
        <begin position="399"/>
        <end position="413"/>
    </location>
</feature>
<dbReference type="InterPro" id="IPR000172">
    <property type="entry name" value="GMC_OxRdtase_N"/>
</dbReference>
<comment type="similarity">
    <text evidence="1">Belongs to the GMC oxidoreductase family.</text>
</comment>
<dbReference type="Pfam" id="PF00732">
    <property type="entry name" value="GMC_oxred_N"/>
    <property type="match status" value="1"/>
</dbReference>
<dbReference type="EMBL" id="CAOQHR010000009">
    <property type="protein sequence ID" value="CAI6339915.1"/>
    <property type="molecule type" value="Genomic_DNA"/>
</dbReference>
<gene>
    <name evidence="3" type="ORF">PDIGIT_LOCUS13079</name>
</gene>
<comment type="caution">
    <text evidence="3">The sequence shown here is derived from an EMBL/GenBank/DDBJ whole genome shotgun (WGS) entry which is preliminary data.</text>
</comment>
<dbReference type="SUPFAM" id="SSF54373">
    <property type="entry name" value="FAD-linked reductases, C-terminal domain"/>
    <property type="match status" value="1"/>
</dbReference>
<organism evidence="3 4">
    <name type="scientific">Periconia digitata</name>
    <dbReference type="NCBI Taxonomy" id="1303443"/>
    <lineage>
        <taxon>Eukaryota</taxon>
        <taxon>Fungi</taxon>
        <taxon>Dikarya</taxon>
        <taxon>Ascomycota</taxon>
        <taxon>Pezizomycotina</taxon>
        <taxon>Dothideomycetes</taxon>
        <taxon>Pleosporomycetidae</taxon>
        <taxon>Pleosporales</taxon>
        <taxon>Massarineae</taxon>
        <taxon>Periconiaceae</taxon>
        <taxon>Periconia</taxon>
    </lineage>
</organism>
<sequence length="686" mass="75359">MGNIYIDISPYDQYSRTIFCFTLVINSHSFNSFRYSIFNLQRQLNPPRAMKHSLIAGILAISGIASASNSTDPDEYDYIIIGSGPGGGPLAAGLAQLGASVLLMEAGGDHSDDVAQRLAARLQFAGENAPHSWQFFVEHYQNETQARRDSKYTYQFSNGSYYSGIDPPEGAKPHGVLYPRGATLGGSAQVNAMNGQWAPDNEWDYIANLTGDCTWGHESMRNYLVKLENATYVPQGTPGHGHDGFLQLLQASTFAELEFPNLASFYSNMVLEVEGSRPNGTEELRERLVRDINRIDNDRNNPSAYTPPLAANPTTVSRSGIAEYVNRVVEQGYPLTLSLHSLAKRIIFEECPESGEPRAVGVEYLEGEGLYSADNRYDPQQQGIEKSVRARKEVIVSGGTFNTPQILKLSGIGPAEELKEFDIPVVVDLPAVGNFMQDNYESGVHIRAEEPWIVPHPPTPSSPNCTRTYDDSDPCFVLWERNATGPYTQQIGAGYTGRSSVSWDADGDLVFLCQPGRQSTGFFPGYSNGTQNPFFFSTAVIKMQTANPAGTVKLQSKDPRIAPAINFNFFEHNAETDLQALSESVDMLLRSFDGTGVPYEVREPKPGMPVEQSIMDEAFSHHATSSCRMGADNATDTCVDSKFRVKGTKGLRIVDASVWPRVPGAYSNLPTFTMSMKAIDVIFNSV</sequence>
<dbReference type="PROSITE" id="PS00624">
    <property type="entry name" value="GMC_OXRED_2"/>
    <property type="match status" value="1"/>
</dbReference>
<keyword evidence="4" id="KW-1185">Reference proteome</keyword>
<dbReference type="Gene3D" id="3.50.50.60">
    <property type="entry name" value="FAD/NAD(P)-binding domain"/>
    <property type="match status" value="1"/>
</dbReference>
<dbReference type="Proteomes" id="UP001152607">
    <property type="component" value="Unassembled WGS sequence"/>
</dbReference>
<dbReference type="GO" id="GO:0016614">
    <property type="term" value="F:oxidoreductase activity, acting on CH-OH group of donors"/>
    <property type="evidence" value="ECO:0007669"/>
    <property type="project" value="InterPro"/>
</dbReference>
<dbReference type="InterPro" id="IPR007867">
    <property type="entry name" value="GMC_OxRtase_C"/>
</dbReference>
<dbReference type="InterPro" id="IPR036188">
    <property type="entry name" value="FAD/NAD-bd_sf"/>
</dbReference>
<dbReference type="PANTHER" id="PTHR11552">
    <property type="entry name" value="GLUCOSE-METHANOL-CHOLINE GMC OXIDOREDUCTASE"/>
    <property type="match status" value="1"/>
</dbReference>
<accession>A0A9W4UPU1</accession>
<dbReference type="OrthoDB" id="269227at2759"/>
<dbReference type="Gene3D" id="3.30.560.10">
    <property type="entry name" value="Glucose Oxidase, domain 3"/>
    <property type="match status" value="1"/>
</dbReference>
<evidence type="ECO:0000256" key="1">
    <source>
        <dbReference type="ARBA" id="ARBA00010790"/>
    </source>
</evidence>
<dbReference type="Pfam" id="PF05199">
    <property type="entry name" value="GMC_oxred_C"/>
    <property type="match status" value="1"/>
</dbReference>
<dbReference type="AlphaFoldDB" id="A0A9W4UPU1"/>
<protein>
    <recommendedName>
        <fullName evidence="2">Glucose-methanol-choline oxidoreductase N-terminal domain-containing protein</fullName>
    </recommendedName>
</protein>